<accession>A0ABS6SI49</accession>
<feature type="domain" description="Amidohydrolase-related" evidence="1">
    <location>
        <begin position="59"/>
        <end position="397"/>
    </location>
</feature>
<sequence>MANPVAIVDVKVFDGEMVIPKATVIFDNGIVTSVSPGAASEDVRRDDALTVVDGQGMTLLPGLMDGHYHTSGELGGLQASIRMGVTSVFDTYTPEDKLAALRAQIGEEPDASYADFWSAGQAGNVPNGHGTRDPEADAIGSVGDIDRWLANRLAAGVDYIKLIAEPGFYPGMNTPSMDAELLRAATTAAQARGLPVIAHVSERRTAIWAIDAGVDILAHPWSGGVTPGMIEKMKRGGITVMSTIGVYTGMYDPEGPRSILQDPRLRTELDDTGVGRLTEVFEVPASSPRNGPELLALIGTLHKSGVRIIAGTDAVNWWVWPGVSMHRELELLVDSGLSPVAALHAATAAVADTFAIADRGRIAAGKRADLLLVAGDPIANIRDTRNIIAIWKAGQRVDRSGPPPTLSTN</sequence>
<dbReference type="PANTHER" id="PTHR43135">
    <property type="entry name" value="ALPHA-D-RIBOSE 1-METHYLPHOSPHONATE 5-TRIPHOSPHATE DIPHOSPHATASE"/>
    <property type="match status" value="1"/>
</dbReference>
<dbReference type="EMBL" id="JAGSPA010000004">
    <property type="protein sequence ID" value="MBV7257606.1"/>
    <property type="molecule type" value="Genomic_DNA"/>
</dbReference>
<dbReference type="InterPro" id="IPR006680">
    <property type="entry name" value="Amidohydro-rel"/>
</dbReference>
<comment type="caution">
    <text evidence="2">The sequence shown here is derived from an EMBL/GenBank/DDBJ whole genome shotgun (WGS) entry which is preliminary data.</text>
</comment>
<dbReference type="InterPro" id="IPR051781">
    <property type="entry name" value="Metallo-dep_Hydrolase"/>
</dbReference>
<organism evidence="2 3">
    <name type="scientific">Pacificimonas pallii</name>
    <dbReference type="NCBI Taxonomy" id="2827236"/>
    <lineage>
        <taxon>Bacteria</taxon>
        <taxon>Pseudomonadati</taxon>
        <taxon>Pseudomonadota</taxon>
        <taxon>Alphaproteobacteria</taxon>
        <taxon>Sphingomonadales</taxon>
        <taxon>Sphingosinicellaceae</taxon>
        <taxon>Pacificimonas</taxon>
    </lineage>
</organism>
<evidence type="ECO:0000313" key="2">
    <source>
        <dbReference type="EMBL" id="MBV7257606.1"/>
    </source>
</evidence>
<proteinExistence type="predicted"/>
<evidence type="ECO:0000259" key="1">
    <source>
        <dbReference type="Pfam" id="PF01979"/>
    </source>
</evidence>
<keyword evidence="3" id="KW-1185">Reference proteome</keyword>
<dbReference type="Proteomes" id="UP000722336">
    <property type="component" value="Unassembled WGS sequence"/>
</dbReference>
<dbReference type="RefSeq" id="WP_218446447.1">
    <property type="nucleotide sequence ID" value="NZ_JAGSPA010000004.1"/>
</dbReference>
<evidence type="ECO:0000313" key="3">
    <source>
        <dbReference type="Proteomes" id="UP000722336"/>
    </source>
</evidence>
<reference evidence="2 3" key="1">
    <citation type="submission" date="2021-04" db="EMBL/GenBank/DDBJ databases">
        <authorList>
            <person name="Pira H."/>
            <person name="Risdian C."/>
            <person name="Wink J."/>
        </authorList>
    </citation>
    <scope>NUCLEOTIDE SEQUENCE [LARGE SCALE GENOMIC DNA]</scope>
    <source>
        <strain evidence="2 3">WHA3</strain>
    </source>
</reference>
<dbReference type="Pfam" id="PF01979">
    <property type="entry name" value="Amidohydro_1"/>
    <property type="match status" value="1"/>
</dbReference>
<gene>
    <name evidence="2" type="ORF">KCG44_12510</name>
</gene>
<protein>
    <submittedName>
        <fullName evidence="2">Amidohydrolase family protein</fullName>
    </submittedName>
</protein>
<dbReference type="PANTHER" id="PTHR43135:SF3">
    <property type="entry name" value="ALPHA-D-RIBOSE 1-METHYLPHOSPHONATE 5-TRIPHOSPHATE DIPHOSPHATASE"/>
    <property type="match status" value="1"/>
</dbReference>
<name>A0ABS6SI49_9SPHN</name>